<organism evidence="1 2">
    <name type="scientific">Kaistia nematophila</name>
    <dbReference type="NCBI Taxonomy" id="2994654"/>
    <lineage>
        <taxon>Bacteria</taxon>
        <taxon>Pseudomonadati</taxon>
        <taxon>Pseudomonadota</taxon>
        <taxon>Alphaproteobacteria</taxon>
        <taxon>Hyphomicrobiales</taxon>
        <taxon>Kaistiaceae</taxon>
        <taxon>Kaistia</taxon>
    </lineage>
</organism>
<reference evidence="1" key="1">
    <citation type="submission" date="2022-11" db="EMBL/GenBank/DDBJ databases">
        <title>Biodiversity and phylogenetic relationships of bacteria.</title>
        <authorList>
            <person name="Machado R.A.R."/>
            <person name="Bhat A."/>
            <person name="Loulou A."/>
            <person name="Kallel S."/>
        </authorList>
    </citation>
    <scope>NUCLEOTIDE SEQUENCE</scope>
    <source>
        <strain evidence="1">K-TC2</strain>
    </source>
</reference>
<evidence type="ECO:0000313" key="2">
    <source>
        <dbReference type="Proteomes" id="UP001144805"/>
    </source>
</evidence>
<comment type="caution">
    <text evidence="1">The sequence shown here is derived from an EMBL/GenBank/DDBJ whole genome shotgun (WGS) entry which is preliminary data.</text>
</comment>
<proteinExistence type="predicted"/>
<name>A0A9X3IMZ0_9HYPH</name>
<protein>
    <submittedName>
        <fullName evidence="1">DUF2971 domain-containing protein</fullName>
    </submittedName>
</protein>
<keyword evidence="2" id="KW-1185">Reference proteome</keyword>
<dbReference type="Pfam" id="PF11185">
    <property type="entry name" value="DUF2971"/>
    <property type="match status" value="1"/>
</dbReference>
<sequence length="320" mass="36708">MATKPSKSTELYHYTSLAGLMGIVNSGTLHASHIDFLNDRKEMAYADDVMRPTIREEFRTRFLELQNAGLMNDNFDMDWLCDKETDTFFRVISEVSNRYSPIFICSFCRTDDPYIAENGLLSQWRGYGGGGVSIVFDEYELKTLVEAQLSKFKLAVTSFENIIYGKESHRFTEVEADLDLFRRAVPTLMEHTMSKALGKKVVFEGEKVEIDDLYLPYANVKPILKHPAFFEERETRIVVAVARNKFSKKSSLKKKDIKFKLRDNYLLPYIVLEKKGRKLPIKRVIVGPSVEPLRRKASVDLLLSENGYDVPVTVSEIPFA</sequence>
<dbReference type="EMBL" id="JAPKNK010000018">
    <property type="protein sequence ID" value="MCX5572314.1"/>
    <property type="molecule type" value="Genomic_DNA"/>
</dbReference>
<accession>A0A9X3IMZ0</accession>
<dbReference type="Proteomes" id="UP001144805">
    <property type="component" value="Unassembled WGS sequence"/>
</dbReference>
<gene>
    <name evidence="1" type="ORF">OSH07_24140</name>
</gene>
<dbReference type="InterPro" id="IPR021352">
    <property type="entry name" value="DUF2971"/>
</dbReference>
<dbReference type="RefSeq" id="WP_266341277.1">
    <property type="nucleotide sequence ID" value="NZ_JAPKNK010000018.1"/>
</dbReference>
<dbReference type="AlphaFoldDB" id="A0A9X3IMZ0"/>
<evidence type="ECO:0000313" key="1">
    <source>
        <dbReference type="EMBL" id="MCX5572314.1"/>
    </source>
</evidence>